<protein>
    <recommendedName>
        <fullName evidence="8">General transcription factor IIH subunit 4</fullName>
    </recommendedName>
</protein>
<dbReference type="GO" id="GO:0006289">
    <property type="term" value="P:nucleotide-excision repair"/>
    <property type="evidence" value="ECO:0007669"/>
    <property type="project" value="InterPro"/>
</dbReference>
<keyword evidence="7 8" id="KW-0539">Nucleus</keyword>
<comment type="function">
    <text evidence="8">Component of the general transcription and DNA repair factor IIH (TFIIH) core complex which is involved in general and transcription-coupled nucleotide excision repair (NER) of damaged DNA.</text>
</comment>
<dbReference type="OrthoDB" id="364513at2759"/>
<evidence type="ECO:0000256" key="8">
    <source>
        <dbReference type="RuleBase" id="RU364024"/>
    </source>
</evidence>
<keyword evidence="6 8" id="KW-0234">DNA repair</keyword>
<comment type="similarity">
    <text evidence="2 8">Belongs to the TFB2 family.</text>
</comment>
<proteinExistence type="inferred from homology"/>
<dbReference type="GO" id="GO:0000439">
    <property type="term" value="C:transcription factor TFIIH core complex"/>
    <property type="evidence" value="ECO:0007669"/>
    <property type="project" value="InterPro"/>
</dbReference>
<geneLocation type="mitochondrion" evidence="11"/>
<keyword evidence="5 8" id="KW-0804">Transcription</keyword>
<dbReference type="Pfam" id="PF03849">
    <property type="entry name" value="Tfb2"/>
    <property type="match status" value="1"/>
</dbReference>
<dbReference type="OMA" id="KGFIIIE"/>
<dbReference type="InterPro" id="IPR040662">
    <property type="entry name" value="Tfb2_C"/>
</dbReference>
<sequence>MSAVVVDGGIMEYLCASDVDTLDALYSDRYTCLAVFRSLSRIGKQIVCRLLPCQPGQVVPEALLSSWIRQRSSGRLLYQTVLADCKRLRLLNPLEKSDDDAKEYVLNERFHQRMYESLQPGALEIDDGVAAHDPNPPSLSDLVKTAELRWEMLLHYMVGSQRYSPPSKPVTNLLKKMDLISLQNGQVRPTSFGFKFLFKDLYSQLWTILIGYMNNLEARSMNRLEVLSFLFRLGFLELGKGYSLRTLTASQKKVVADLFEFGMIHRATAKSDWYYPTSLAIGLSSGKSESLGGGATQRFIIVETTFKVYAYTASPLQIALLGMFVGLEARLPNLIVARITKKTIRRALSIGIGAEEIIAFLRAHAHQASALLGNVASDLNSPPDNVVDQIRLWQSERHRLSSRPAALFRQFKDRDEFQTLLDFAESKQLVLWKSTESMMFVTVPHGDVPIREYLNRIRGPTTATNTASS</sequence>
<dbReference type="Proteomes" id="UP000290189">
    <property type="component" value="Unassembled WGS sequence"/>
</dbReference>
<dbReference type="GO" id="GO:0005675">
    <property type="term" value="C:transcription factor TFIIH holo complex"/>
    <property type="evidence" value="ECO:0007669"/>
    <property type="project" value="TreeGrafter"/>
</dbReference>
<comment type="subcellular location">
    <subcellularLocation>
        <location evidence="1 8">Nucleus</location>
    </subcellularLocation>
</comment>
<feature type="domain" description="Transcription factor Tfb2 C-terminal" evidence="9">
    <location>
        <begin position="388"/>
        <end position="455"/>
    </location>
</feature>
<name>A0A0G4IK92_PLABS</name>
<evidence type="ECO:0000256" key="7">
    <source>
        <dbReference type="ARBA" id="ARBA00023242"/>
    </source>
</evidence>
<dbReference type="NCBIfam" id="TIGR00625">
    <property type="entry name" value="tfb2"/>
    <property type="match status" value="1"/>
</dbReference>
<evidence type="ECO:0000256" key="3">
    <source>
        <dbReference type="ARBA" id="ARBA00022763"/>
    </source>
</evidence>
<dbReference type="EMBL" id="CDSF01000024">
    <property type="protein sequence ID" value="CEO95559.1"/>
    <property type="molecule type" value="Genomic_DNA"/>
</dbReference>
<evidence type="ECO:0000259" key="9">
    <source>
        <dbReference type="Pfam" id="PF18307"/>
    </source>
</evidence>
<keyword evidence="3 8" id="KW-0227">DNA damage</keyword>
<dbReference type="Pfam" id="PF18307">
    <property type="entry name" value="Tfb2_C"/>
    <property type="match status" value="1"/>
</dbReference>
<gene>
    <name evidence="10" type="ORF">PBRA_004285</name>
    <name evidence="11" type="ORF">PLBR_LOCUS7647</name>
</gene>
<evidence type="ECO:0000256" key="6">
    <source>
        <dbReference type="ARBA" id="ARBA00023204"/>
    </source>
</evidence>
<accession>A0A0G4IK92</accession>
<dbReference type="PANTHER" id="PTHR13152:SF0">
    <property type="entry name" value="GENERAL TRANSCRIPTION FACTOR IIH SUBUNIT 4"/>
    <property type="match status" value="1"/>
</dbReference>
<dbReference type="Gene3D" id="3.30.70.2610">
    <property type="match status" value="1"/>
</dbReference>
<dbReference type="Proteomes" id="UP000039324">
    <property type="component" value="Unassembled WGS sequence"/>
</dbReference>
<evidence type="ECO:0000313" key="11">
    <source>
        <dbReference type="EMBL" id="SPR00432.1"/>
    </source>
</evidence>
<keyword evidence="12" id="KW-1185">Reference proteome</keyword>
<dbReference type="PANTHER" id="PTHR13152">
    <property type="entry name" value="TFIIH, POLYPEPTIDE 4"/>
    <property type="match status" value="1"/>
</dbReference>
<evidence type="ECO:0000256" key="5">
    <source>
        <dbReference type="ARBA" id="ARBA00023163"/>
    </source>
</evidence>
<dbReference type="EMBL" id="OVEO01000014">
    <property type="protein sequence ID" value="SPR00432.1"/>
    <property type="molecule type" value="Genomic_DNA"/>
</dbReference>
<reference evidence="10 12" key="1">
    <citation type="submission" date="2015-02" db="EMBL/GenBank/DDBJ databases">
        <authorList>
            <person name="Chooi Y.-H."/>
        </authorList>
    </citation>
    <scope>NUCLEOTIDE SEQUENCE [LARGE SCALE GENOMIC DNA]</scope>
    <source>
        <strain evidence="10">E3</strain>
    </source>
</reference>
<evidence type="ECO:0000313" key="13">
    <source>
        <dbReference type="Proteomes" id="UP000290189"/>
    </source>
</evidence>
<dbReference type="InterPro" id="IPR004598">
    <property type="entry name" value="TFIIH_p52/Tfb2"/>
</dbReference>
<dbReference type="GO" id="GO:0001671">
    <property type="term" value="F:ATPase activator activity"/>
    <property type="evidence" value="ECO:0007669"/>
    <property type="project" value="InterPro"/>
</dbReference>
<keyword evidence="4 8" id="KW-0805">Transcription regulation</keyword>
<reference evidence="11 13" key="2">
    <citation type="submission" date="2018-03" db="EMBL/GenBank/DDBJ databases">
        <authorList>
            <person name="Fogelqvist J."/>
        </authorList>
    </citation>
    <scope>NUCLEOTIDE SEQUENCE [LARGE SCALE GENOMIC DNA]</scope>
</reference>
<organism evidence="10 12">
    <name type="scientific">Plasmodiophora brassicae</name>
    <name type="common">Clubroot disease agent</name>
    <dbReference type="NCBI Taxonomy" id="37360"/>
    <lineage>
        <taxon>Eukaryota</taxon>
        <taxon>Sar</taxon>
        <taxon>Rhizaria</taxon>
        <taxon>Endomyxa</taxon>
        <taxon>Phytomyxea</taxon>
        <taxon>Plasmodiophorida</taxon>
        <taxon>Plasmodiophoridae</taxon>
        <taxon>Plasmodiophora</taxon>
    </lineage>
</organism>
<dbReference type="STRING" id="37360.A0A0G4IK92"/>
<evidence type="ECO:0000256" key="4">
    <source>
        <dbReference type="ARBA" id="ARBA00023015"/>
    </source>
</evidence>
<keyword evidence="11" id="KW-0496">Mitochondrion</keyword>
<evidence type="ECO:0000256" key="2">
    <source>
        <dbReference type="ARBA" id="ARBA00007132"/>
    </source>
</evidence>
<evidence type="ECO:0000313" key="12">
    <source>
        <dbReference type="Proteomes" id="UP000039324"/>
    </source>
</evidence>
<dbReference type="AlphaFoldDB" id="A0A0G4IK92"/>
<evidence type="ECO:0000256" key="1">
    <source>
        <dbReference type="ARBA" id="ARBA00004123"/>
    </source>
</evidence>
<evidence type="ECO:0000313" key="10">
    <source>
        <dbReference type="EMBL" id="CEO95559.1"/>
    </source>
</evidence>
<dbReference type="GO" id="GO:0003690">
    <property type="term" value="F:double-stranded DNA binding"/>
    <property type="evidence" value="ECO:0007669"/>
    <property type="project" value="TreeGrafter"/>
</dbReference>